<dbReference type="CDD" id="cd16913">
    <property type="entry name" value="YkuD_like"/>
    <property type="match status" value="1"/>
</dbReference>
<dbReference type="SUPFAM" id="SSF141523">
    <property type="entry name" value="L,D-transpeptidase catalytic domain-like"/>
    <property type="match status" value="1"/>
</dbReference>
<evidence type="ECO:0000256" key="6">
    <source>
        <dbReference type="ARBA" id="ARBA00023316"/>
    </source>
</evidence>
<dbReference type="InterPro" id="IPR036365">
    <property type="entry name" value="PGBD-like_sf"/>
</dbReference>
<feature type="active site" description="Nucleophile" evidence="7">
    <location>
        <position position="473"/>
    </location>
</feature>
<dbReference type="EMBL" id="JAGUCN010000001">
    <property type="protein sequence ID" value="MBS2210120.1"/>
    <property type="molecule type" value="Genomic_DNA"/>
</dbReference>
<dbReference type="InterPro" id="IPR045380">
    <property type="entry name" value="LD_TPept_scaffold_dom"/>
</dbReference>
<keyword evidence="8" id="KW-0732">Signal</keyword>
<feature type="domain" description="L,D-TPase catalytic" evidence="9">
    <location>
        <begin position="323"/>
        <end position="497"/>
    </location>
</feature>
<dbReference type="InterPro" id="IPR005490">
    <property type="entry name" value="LD_TPept_cat_dom"/>
</dbReference>
<evidence type="ECO:0000313" key="11">
    <source>
        <dbReference type="Proteomes" id="UP000721861"/>
    </source>
</evidence>
<dbReference type="RefSeq" id="WP_212224526.1">
    <property type="nucleotide sequence ID" value="NZ_JAGUCN010000001.1"/>
</dbReference>
<keyword evidence="5 7" id="KW-0573">Peptidoglycan synthesis</keyword>
<gene>
    <name evidence="10" type="ORF">KEM09_01825</name>
</gene>
<dbReference type="Gene3D" id="2.40.440.10">
    <property type="entry name" value="L,D-transpeptidase catalytic domain-like"/>
    <property type="match status" value="1"/>
</dbReference>
<comment type="caution">
    <text evidence="10">The sequence shown here is derived from an EMBL/GenBank/DDBJ whole genome shotgun (WGS) entry which is preliminary data.</text>
</comment>
<evidence type="ECO:0000256" key="3">
    <source>
        <dbReference type="ARBA" id="ARBA00022679"/>
    </source>
</evidence>
<feature type="chain" id="PRO_5045678414" evidence="8">
    <location>
        <begin position="20"/>
        <end position="554"/>
    </location>
</feature>
<protein>
    <submittedName>
        <fullName evidence="10">L,D-transpeptidase family protein</fullName>
    </submittedName>
</protein>
<proteinExistence type="inferred from homology"/>
<dbReference type="Pfam" id="PF01471">
    <property type="entry name" value="PG_binding_1"/>
    <property type="match status" value="1"/>
</dbReference>
<dbReference type="InterPro" id="IPR036366">
    <property type="entry name" value="PGBDSf"/>
</dbReference>
<keyword evidence="6 7" id="KW-0961">Cell wall biogenesis/degradation</keyword>
<comment type="pathway">
    <text evidence="1 7">Cell wall biogenesis; peptidoglycan biosynthesis.</text>
</comment>
<dbReference type="PANTHER" id="PTHR41533">
    <property type="entry name" value="L,D-TRANSPEPTIDASE HI_1667-RELATED"/>
    <property type="match status" value="1"/>
</dbReference>
<evidence type="ECO:0000256" key="2">
    <source>
        <dbReference type="ARBA" id="ARBA00005992"/>
    </source>
</evidence>
<evidence type="ECO:0000256" key="8">
    <source>
        <dbReference type="SAM" id="SignalP"/>
    </source>
</evidence>
<dbReference type="PROSITE" id="PS52029">
    <property type="entry name" value="LD_TPASE"/>
    <property type="match status" value="1"/>
</dbReference>
<name>A0ABS5K556_9BACT</name>
<evidence type="ECO:0000256" key="7">
    <source>
        <dbReference type="PROSITE-ProRule" id="PRU01373"/>
    </source>
</evidence>
<feature type="active site" description="Proton donor/acceptor" evidence="7">
    <location>
        <position position="454"/>
    </location>
</feature>
<keyword evidence="3" id="KW-0808">Transferase</keyword>
<evidence type="ECO:0000259" key="9">
    <source>
        <dbReference type="PROSITE" id="PS52029"/>
    </source>
</evidence>
<dbReference type="PANTHER" id="PTHR41533:SF2">
    <property type="entry name" value="BLR7131 PROTEIN"/>
    <property type="match status" value="1"/>
</dbReference>
<comment type="similarity">
    <text evidence="2">Belongs to the YkuD family.</text>
</comment>
<dbReference type="InterPro" id="IPR002477">
    <property type="entry name" value="Peptidoglycan-bd-like"/>
</dbReference>
<keyword evidence="11" id="KW-1185">Reference proteome</keyword>
<reference evidence="10 11" key="1">
    <citation type="journal article" date="2014" name="Int. J. Syst. Evol. Microbiol.">
        <title>Carboxylicivirga gen. nov. in the family Marinilabiliaceae with two novel species, Carboxylicivirga mesophila sp. nov. and Carboxylicivirga taeanensis sp. nov., and reclassification of Cytophaga fermentans as Saccharicrinis fermentans gen. nov., comb. nov.</title>
        <authorList>
            <person name="Yang S.H."/>
            <person name="Seo H.S."/>
            <person name="Woo J.H."/>
            <person name="Oh H.M."/>
            <person name="Jang H."/>
            <person name="Lee J.H."/>
            <person name="Kim S.J."/>
            <person name="Kwon K.K."/>
        </authorList>
    </citation>
    <scope>NUCLEOTIDE SEQUENCE [LARGE SCALE GENOMIC DNA]</scope>
    <source>
        <strain evidence="10 11">JCM 18290</strain>
    </source>
</reference>
<dbReference type="SUPFAM" id="SSF47090">
    <property type="entry name" value="PGBD-like"/>
    <property type="match status" value="1"/>
</dbReference>
<evidence type="ECO:0000313" key="10">
    <source>
        <dbReference type="EMBL" id="MBS2210120.1"/>
    </source>
</evidence>
<keyword evidence="4 7" id="KW-0133">Cell shape</keyword>
<dbReference type="Pfam" id="PF03734">
    <property type="entry name" value="YkuD"/>
    <property type="match status" value="1"/>
</dbReference>
<dbReference type="InterPro" id="IPR052905">
    <property type="entry name" value="LD-transpeptidase_YkuD-like"/>
</dbReference>
<dbReference type="Pfam" id="PF20142">
    <property type="entry name" value="Scaffold"/>
    <property type="match status" value="1"/>
</dbReference>
<evidence type="ECO:0000256" key="4">
    <source>
        <dbReference type="ARBA" id="ARBA00022960"/>
    </source>
</evidence>
<accession>A0ABS5K556</accession>
<sequence length="554" mass="63599">MKWVSLGILMMLLSGTLRSSPNEAIDYPPVSIDDNLSDIFPVDTFIARFANDMATKEVLKLAGEKIYSNTLIASIYEEAGYAPLWQLERNRMDLENILENAYYEGLNPKDYHLEVITNYNSLSRVYKNRKAVHAAMADLLMTDAILSYTHHLIHGKVDQKDLSPNWDYSMQPTDARKTFDLPKALKQNALHQYVDSARSHLPFYDKLKHLFIEYDSIQKAGGQLPEIKYPGRSLKPGDTLPSVSKLKQRLKADAYTIDSINEVFDEELESALMSFQSLNGLPPDGIAGRKTYQALNLSLSERLDILRANMERVRWINYDYPDEFILINIASYQLQMIKGNEVKFECRVVVGKEHTQTPVFFSYIRYIVFNPNWHIPYSIASEEILPKLKTDKHYLQNRNMLLMRGSSEVNPMNIDFTKYTNTNFPYSIIQEAGAGNALGKVKFIMPNKYSVYLHDTPSKSLFKRIDRAFSHGCIRLEKPFQLAELLLQEQGYNQAAIQEIIERKEPKTVVLNKGMPTLIIYMTCNENLKNGQAIFYNDIYGLDKELLNGLSTSR</sequence>
<feature type="signal peptide" evidence="8">
    <location>
        <begin position="1"/>
        <end position="19"/>
    </location>
</feature>
<dbReference type="Proteomes" id="UP000721861">
    <property type="component" value="Unassembled WGS sequence"/>
</dbReference>
<dbReference type="InterPro" id="IPR038063">
    <property type="entry name" value="Transpep_catalytic_dom"/>
</dbReference>
<evidence type="ECO:0000256" key="5">
    <source>
        <dbReference type="ARBA" id="ARBA00022984"/>
    </source>
</evidence>
<organism evidence="10 11">
    <name type="scientific">Carboxylicivirga mesophila</name>
    <dbReference type="NCBI Taxonomy" id="1166478"/>
    <lineage>
        <taxon>Bacteria</taxon>
        <taxon>Pseudomonadati</taxon>
        <taxon>Bacteroidota</taxon>
        <taxon>Bacteroidia</taxon>
        <taxon>Marinilabiliales</taxon>
        <taxon>Marinilabiliaceae</taxon>
        <taxon>Carboxylicivirga</taxon>
    </lineage>
</organism>
<dbReference type="Gene3D" id="1.10.101.10">
    <property type="entry name" value="PGBD-like superfamily/PGBD"/>
    <property type="match status" value="1"/>
</dbReference>
<evidence type="ECO:0000256" key="1">
    <source>
        <dbReference type="ARBA" id="ARBA00004752"/>
    </source>
</evidence>